<dbReference type="STRING" id="1817832.A3J48_02090"/>
<dbReference type="AlphaFoldDB" id="A0A1F5P4Q5"/>
<proteinExistence type="predicted"/>
<feature type="chain" id="PRO_5009520359" description="Outer membrane protein beta-barrel domain-containing protein" evidence="1">
    <location>
        <begin position="20"/>
        <end position="187"/>
    </location>
</feature>
<evidence type="ECO:0000256" key="1">
    <source>
        <dbReference type="SAM" id="SignalP"/>
    </source>
</evidence>
<feature type="signal peptide" evidence="1">
    <location>
        <begin position="1"/>
        <end position="19"/>
    </location>
</feature>
<gene>
    <name evidence="2" type="ORF">A3J48_02090</name>
</gene>
<reference evidence="2 3" key="1">
    <citation type="journal article" date="2016" name="Nat. Commun.">
        <title>Thousands of microbial genomes shed light on interconnected biogeochemical processes in an aquifer system.</title>
        <authorList>
            <person name="Anantharaman K."/>
            <person name="Brown C.T."/>
            <person name="Hug L.A."/>
            <person name="Sharon I."/>
            <person name="Castelle C.J."/>
            <person name="Probst A.J."/>
            <person name="Thomas B.C."/>
            <person name="Singh A."/>
            <person name="Wilkins M.J."/>
            <person name="Karaoz U."/>
            <person name="Brodie E.L."/>
            <person name="Williams K.H."/>
            <person name="Hubbard S.S."/>
            <person name="Banfield J.F."/>
        </authorList>
    </citation>
    <scope>NUCLEOTIDE SEQUENCE [LARGE SCALE GENOMIC DNA]</scope>
</reference>
<dbReference type="Proteomes" id="UP000176786">
    <property type="component" value="Unassembled WGS sequence"/>
</dbReference>
<protein>
    <recommendedName>
        <fullName evidence="4">Outer membrane protein beta-barrel domain-containing protein</fullName>
    </recommendedName>
</protein>
<accession>A0A1F5P4Q5</accession>
<name>A0A1F5P4Q5_9BACT</name>
<comment type="caution">
    <text evidence="2">The sequence shown here is derived from an EMBL/GenBank/DDBJ whole genome shotgun (WGS) entry which is preliminary data.</text>
</comment>
<sequence>MFRTALFAALLLTTLTVNAQAQQTFYIEVQNVVHKSDITPQVDVYSTKKFNDSLGIFAWLLIGQQWSEGLVGVMYTPKNWLELGLGYGLEHDENPGRYVGQIVLVHGPASLAIIGENGGSGSWYKIEGLVDLRRNFSLGIIGQRFVGLGPELQFELGKTGLRIWGAPVMYDVEARTTNTLLGLRLKY</sequence>
<dbReference type="EMBL" id="MFES01000032">
    <property type="protein sequence ID" value="OGE84881.1"/>
    <property type="molecule type" value="Genomic_DNA"/>
</dbReference>
<evidence type="ECO:0000313" key="3">
    <source>
        <dbReference type="Proteomes" id="UP000176786"/>
    </source>
</evidence>
<evidence type="ECO:0008006" key="4">
    <source>
        <dbReference type="Google" id="ProtNLM"/>
    </source>
</evidence>
<keyword evidence="1" id="KW-0732">Signal</keyword>
<evidence type="ECO:0000313" key="2">
    <source>
        <dbReference type="EMBL" id="OGE84881.1"/>
    </source>
</evidence>
<organism evidence="2 3">
    <name type="scientific">Candidatus Doudnabacteria bacterium RIFCSPHIGHO2_02_FULL_46_11</name>
    <dbReference type="NCBI Taxonomy" id="1817832"/>
    <lineage>
        <taxon>Bacteria</taxon>
        <taxon>Candidatus Doudnaibacteriota</taxon>
    </lineage>
</organism>